<protein>
    <submittedName>
        <fullName evidence="6">2Fe-2S iron-sulfur cluster binding domain-containing protein</fullName>
    </submittedName>
</protein>
<dbReference type="InterPro" id="IPR050415">
    <property type="entry name" value="MRET"/>
</dbReference>
<keyword evidence="2" id="KW-0001">2Fe-2S</keyword>
<dbReference type="EMBL" id="JAQGLA010000004">
    <property type="protein sequence ID" value="MDA3624662.1"/>
    <property type="molecule type" value="Genomic_DNA"/>
</dbReference>
<evidence type="ECO:0000256" key="1">
    <source>
        <dbReference type="ARBA" id="ARBA00001974"/>
    </source>
</evidence>
<dbReference type="PROSITE" id="PS00197">
    <property type="entry name" value="2FE2S_FER_1"/>
    <property type="match status" value="1"/>
</dbReference>
<gene>
    <name evidence="6" type="ORF">OU415_04370</name>
</gene>
<evidence type="ECO:0000313" key="7">
    <source>
        <dbReference type="Proteomes" id="UP001210380"/>
    </source>
</evidence>
<comment type="caution">
    <text evidence="6">The sequence shown here is derived from an EMBL/GenBank/DDBJ whole genome shotgun (WGS) entry which is preliminary data.</text>
</comment>
<dbReference type="SUPFAM" id="SSF52343">
    <property type="entry name" value="Ferredoxin reductase-like, C-terminal NADP-linked domain"/>
    <property type="match status" value="1"/>
</dbReference>
<dbReference type="InterPro" id="IPR017938">
    <property type="entry name" value="Riboflavin_synthase-like_b-brl"/>
</dbReference>
<dbReference type="Proteomes" id="UP001210380">
    <property type="component" value="Unassembled WGS sequence"/>
</dbReference>
<dbReference type="PROSITE" id="PS51085">
    <property type="entry name" value="2FE2S_FER_2"/>
    <property type="match status" value="1"/>
</dbReference>
<feature type="domain" description="2Fe-2S ferredoxin-type" evidence="4">
    <location>
        <begin position="3"/>
        <end position="95"/>
    </location>
</feature>
<comment type="cofactor">
    <cofactor evidence="1">
        <name>FAD</name>
        <dbReference type="ChEBI" id="CHEBI:57692"/>
    </cofactor>
</comment>
<dbReference type="InterPro" id="IPR008333">
    <property type="entry name" value="Cbr1-like_FAD-bd_dom"/>
</dbReference>
<keyword evidence="7" id="KW-1185">Reference proteome</keyword>
<dbReference type="InterPro" id="IPR036010">
    <property type="entry name" value="2Fe-2S_ferredoxin-like_sf"/>
</dbReference>
<name>A0ABT4UUD8_9PSEU</name>
<evidence type="ECO:0000256" key="3">
    <source>
        <dbReference type="ARBA" id="ARBA00023014"/>
    </source>
</evidence>
<sequence>MDHHVSVVGTDLGFACAEGDTLLRSALRAGLSPTYECNSGSCGSCRYELVEGEMRDLRPDAPGLTARDRRKGRRLACQSEPLSSCSVRIAVSEQPARHRPVRQTADLREINRLTHDMAEFVFATRRPAAFSPGQYAMITLPDGRTERAYSMSNIGNCHGNWRFVIKRTPGGSATSVLFDHLEVGATVVLDGPYGNAHLREDDDRKIACVGGGSGIGAMTSIVLGAAALPDAADRTVHLFVGGRTTDDIVLPESLELAGRRLGALHVRTAVSEQHDDAGDAFRGFVHEAVVADLGDDVTDFTCYAAGPPAMTDALARSLVIDRGLDAELLRFDRFC</sequence>
<dbReference type="PROSITE" id="PS51384">
    <property type="entry name" value="FAD_FR"/>
    <property type="match status" value="1"/>
</dbReference>
<dbReference type="InterPro" id="IPR017927">
    <property type="entry name" value="FAD-bd_FR_type"/>
</dbReference>
<evidence type="ECO:0000313" key="6">
    <source>
        <dbReference type="EMBL" id="MDA3624662.1"/>
    </source>
</evidence>
<dbReference type="SUPFAM" id="SSF63380">
    <property type="entry name" value="Riboflavin synthase domain-like"/>
    <property type="match status" value="1"/>
</dbReference>
<accession>A0ABT4UUD8</accession>
<dbReference type="Gene3D" id="3.10.20.30">
    <property type="match status" value="1"/>
</dbReference>
<keyword evidence="2" id="KW-0408">Iron</keyword>
<reference evidence="6 7" key="1">
    <citation type="submission" date="2022-11" db="EMBL/GenBank/DDBJ databases">
        <title>Draft genome sequence of Saccharopolyspora sp. WRP15-2 isolated from rhizosphere soils of wild rice in Thailand.</title>
        <authorList>
            <person name="Duangmal K."/>
            <person name="Kammanee S."/>
            <person name="Muangham S."/>
        </authorList>
    </citation>
    <scope>NUCLEOTIDE SEQUENCE [LARGE SCALE GENOMIC DNA]</scope>
    <source>
        <strain evidence="6 7">WRP15-2</strain>
    </source>
</reference>
<evidence type="ECO:0000259" key="5">
    <source>
        <dbReference type="PROSITE" id="PS51384"/>
    </source>
</evidence>
<dbReference type="PANTHER" id="PTHR47354">
    <property type="entry name" value="NADH OXIDOREDUCTASE HCR"/>
    <property type="match status" value="1"/>
</dbReference>
<feature type="domain" description="FAD-binding FR-type" evidence="5">
    <location>
        <begin position="100"/>
        <end position="199"/>
    </location>
</feature>
<dbReference type="PANTHER" id="PTHR47354:SF5">
    <property type="entry name" value="PROTEIN RFBI"/>
    <property type="match status" value="1"/>
</dbReference>
<keyword evidence="3" id="KW-0411">Iron-sulfur</keyword>
<dbReference type="InterPro" id="IPR006058">
    <property type="entry name" value="2Fe2S_fd_BS"/>
</dbReference>
<dbReference type="PRINTS" id="PR00410">
    <property type="entry name" value="PHEHYDRXLASE"/>
</dbReference>
<dbReference type="CDD" id="cd00207">
    <property type="entry name" value="fer2"/>
    <property type="match status" value="1"/>
</dbReference>
<dbReference type="Gene3D" id="2.40.30.10">
    <property type="entry name" value="Translation factors"/>
    <property type="match status" value="1"/>
</dbReference>
<dbReference type="SUPFAM" id="SSF54292">
    <property type="entry name" value="2Fe-2S ferredoxin-like"/>
    <property type="match status" value="1"/>
</dbReference>
<dbReference type="RefSeq" id="WP_270947230.1">
    <property type="nucleotide sequence ID" value="NZ_JAQGLA010000004.1"/>
</dbReference>
<dbReference type="Pfam" id="PF00111">
    <property type="entry name" value="Fer2"/>
    <property type="match status" value="1"/>
</dbReference>
<dbReference type="InterPro" id="IPR039261">
    <property type="entry name" value="FNR_nucleotide-bd"/>
</dbReference>
<keyword evidence="2" id="KW-0479">Metal-binding</keyword>
<dbReference type="InterPro" id="IPR012675">
    <property type="entry name" value="Beta-grasp_dom_sf"/>
</dbReference>
<dbReference type="Pfam" id="PF00970">
    <property type="entry name" value="FAD_binding_6"/>
    <property type="match status" value="1"/>
</dbReference>
<organism evidence="6 7">
    <name type="scientific">Saccharopolyspora oryzae</name>
    <dbReference type="NCBI Taxonomy" id="2997343"/>
    <lineage>
        <taxon>Bacteria</taxon>
        <taxon>Bacillati</taxon>
        <taxon>Actinomycetota</taxon>
        <taxon>Actinomycetes</taxon>
        <taxon>Pseudonocardiales</taxon>
        <taxon>Pseudonocardiaceae</taxon>
        <taxon>Saccharopolyspora</taxon>
    </lineage>
</organism>
<dbReference type="Gene3D" id="3.40.50.80">
    <property type="entry name" value="Nucleotide-binding domain of ferredoxin-NADP reductase (FNR) module"/>
    <property type="match status" value="1"/>
</dbReference>
<proteinExistence type="predicted"/>
<dbReference type="InterPro" id="IPR001041">
    <property type="entry name" value="2Fe-2S_ferredoxin-type"/>
</dbReference>
<dbReference type="Pfam" id="PF00175">
    <property type="entry name" value="NAD_binding_1"/>
    <property type="match status" value="1"/>
</dbReference>
<evidence type="ECO:0000259" key="4">
    <source>
        <dbReference type="PROSITE" id="PS51085"/>
    </source>
</evidence>
<evidence type="ECO:0000256" key="2">
    <source>
        <dbReference type="ARBA" id="ARBA00022714"/>
    </source>
</evidence>
<dbReference type="InterPro" id="IPR001433">
    <property type="entry name" value="OxRdtase_FAD/NAD-bd"/>
</dbReference>